<name>A0AA88H472_ARTSF</name>
<sequence>MSGSTDSSIRLPSRQAEKAVSHGDRGLMTDVEIQKERWASYLETQLNRPAPVVLPDISPQSIFNLNISDDDPTTDKIVLGATNLKIWEALGTDRISAEIIKSSLRRA</sequence>
<gene>
    <name evidence="2" type="ORF">QYM36_018422</name>
</gene>
<keyword evidence="3" id="KW-1185">Reference proteome</keyword>
<dbReference type="AlphaFoldDB" id="A0AA88H472"/>
<dbReference type="Proteomes" id="UP001187531">
    <property type="component" value="Unassembled WGS sequence"/>
</dbReference>
<protein>
    <submittedName>
        <fullName evidence="2">Uncharacterized protein</fullName>
    </submittedName>
</protein>
<reference evidence="2" key="1">
    <citation type="submission" date="2023-07" db="EMBL/GenBank/DDBJ databases">
        <title>Chromosome-level genome assembly of Artemia franciscana.</title>
        <authorList>
            <person name="Jo E."/>
        </authorList>
    </citation>
    <scope>NUCLEOTIDE SEQUENCE</scope>
    <source>
        <tissue evidence="2">Whole body</tissue>
    </source>
</reference>
<feature type="compositionally biased region" description="Polar residues" evidence="1">
    <location>
        <begin position="1"/>
        <end position="10"/>
    </location>
</feature>
<organism evidence="2 3">
    <name type="scientific">Artemia franciscana</name>
    <name type="common">Brine shrimp</name>
    <name type="synonym">Artemia sanfranciscana</name>
    <dbReference type="NCBI Taxonomy" id="6661"/>
    <lineage>
        <taxon>Eukaryota</taxon>
        <taxon>Metazoa</taxon>
        <taxon>Ecdysozoa</taxon>
        <taxon>Arthropoda</taxon>
        <taxon>Crustacea</taxon>
        <taxon>Branchiopoda</taxon>
        <taxon>Anostraca</taxon>
        <taxon>Artemiidae</taxon>
        <taxon>Artemia</taxon>
    </lineage>
</organism>
<accession>A0AA88H472</accession>
<comment type="caution">
    <text evidence="2">The sequence shown here is derived from an EMBL/GenBank/DDBJ whole genome shotgun (WGS) entry which is preliminary data.</text>
</comment>
<feature type="region of interest" description="Disordered" evidence="1">
    <location>
        <begin position="1"/>
        <end position="23"/>
    </location>
</feature>
<evidence type="ECO:0000313" key="2">
    <source>
        <dbReference type="EMBL" id="KAK2703024.1"/>
    </source>
</evidence>
<evidence type="ECO:0000256" key="1">
    <source>
        <dbReference type="SAM" id="MobiDB-lite"/>
    </source>
</evidence>
<proteinExistence type="predicted"/>
<dbReference type="EMBL" id="JAVRJZ010000124">
    <property type="protein sequence ID" value="KAK2703024.1"/>
    <property type="molecule type" value="Genomic_DNA"/>
</dbReference>
<evidence type="ECO:0000313" key="3">
    <source>
        <dbReference type="Proteomes" id="UP001187531"/>
    </source>
</evidence>